<comment type="caution">
    <text evidence="4">The sequence shown here is derived from an EMBL/GenBank/DDBJ whole genome shotgun (WGS) entry which is preliminary data.</text>
</comment>
<evidence type="ECO:0000313" key="4">
    <source>
        <dbReference type="EMBL" id="KGK40734.1"/>
    </source>
</evidence>
<feature type="compositionally biased region" description="Low complexity" evidence="1">
    <location>
        <begin position="227"/>
        <end position="244"/>
    </location>
</feature>
<keyword evidence="2" id="KW-1133">Transmembrane helix</keyword>
<proteinExistence type="predicted"/>
<dbReference type="GO" id="GO:0042147">
    <property type="term" value="P:retrograde transport, endosome to Golgi"/>
    <property type="evidence" value="ECO:0007669"/>
    <property type="project" value="EnsemblFungi"/>
</dbReference>
<dbReference type="InterPro" id="IPR006076">
    <property type="entry name" value="FAD-dep_OxRdtase"/>
</dbReference>
<feature type="compositionally biased region" description="Gly residues" evidence="1">
    <location>
        <begin position="556"/>
        <end position="565"/>
    </location>
</feature>
<dbReference type="SUPFAM" id="SSF51905">
    <property type="entry name" value="FAD/NAD(P)-binding domain"/>
    <property type="match status" value="1"/>
</dbReference>
<evidence type="ECO:0000256" key="2">
    <source>
        <dbReference type="SAM" id="Phobius"/>
    </source>
</evidence>
<feature type="region of interest" description="Disordered" evidence="1">
    <location>
        <begin position="1"/>
        <end position="32"/>
    </location>
</feature>
<dbReference type="VEuPathDB" id="FungiDB:C5L36_0A10950"/>
<dbReference type="FunFam" id="3.50.50.60:FF:000516">
    <property type="entry name" value="FAD-dependent oxidoreductase"/>
    <property type="match status" value="1"/>
</dbReference>
<dbReference type="Pfam" id="PF01266">
    <property type="entry name" value="DAO"/>
    <property type="match status" value="2"/>
</dbReference>
<feature type="domain" description="FAD dependent oxidoreductase" evidence="3">
    <location>
        <begin position="272"/>
        <end position="504"/>
    </location>
</feature>
<dbReference type="EMBL" id="JQFK01000001">
    <property type="protein sequence ID" value="KGK40734.1"/>
    <property type="molecule type" value="Genomic_DNA"/>
</dbReference>
<feature type="compositionally biased region" description="Acidic residues" evidence="1">
    <location>
        <begin position="536"/>
        <end position="547"/>
    </location>
</feature>
<dbReference type="GO" id="GO:0005770">
    <property type="term" value="C:late endosome"/>
    <property type="evidence" value="ECO:0007669"/>
    <property type="project" value="EnsemblFungi"/>
</dbReference>
<protein>
    <recommendedName>
        <fullName evidence="3">FAD dependent oxidoreductase domain-containing protein</fullName>
    </recommendedName>
</protein>
<dbReference type="PANTHER" id="PTHR13847:SF150">
    <property type="entry name" value="OXIDOREDUCTASE TDA3-RELATED"/>
    <property type="match status" value="1"/>
</dbReference>
<feature type="compositionally biased region" description="Low complexity" evidence="1">
    <location>
        <begin position="1"/>
        <end position="27"/>
    </location>
</feature>
<feature type="region of interest" description="Disordered" evidence="1">
    <location>
        <begin position="536"/>
        <end position="588"/>
    </location>
</feature>
<gene>
    <name evidence="4" type="ORF">JL09_g78</name>
</gene>
<dbReference type="GO" id="GO:0005829">
    <property type="term" value="C:cytosol"/>
    <property type="evidence" value="ECO:0007669"/>
    <property type="project" value="GOC"/>
</dbReference>
<sequence>MPPASTLTSTSTSTSASTRTTNPTTTTNVPEQQPEFITYSTTPSGAHKGKTHYIIVGAGIIGVCIAFYLTRHPKFDPKKHHITILEGKRVAGGASGKAGGLLALWAFPQQIVPLSFQLHQDLANEFDGESEWGYRRLTTISVEGDISDSRLEMIERQRMSRNPNDDMRKSLKMNRQHINNSNDNSNNNNNSTTSIGNNNNNSNGNGNDSSISQVDVMSKPMSRATTIKKNSIEIESNNSNSTDKSSSHLPKNLGWINDKVINDWNQLGNESTTAQVHPYQFTTFILNQCIQTGCVELVIAKIDDIIIDEETGHCNGVIYHPSSAKAENDGTNTERFELYGDKVIMSIGPWTSKILPDCPISGLRAHSIIIQPENVEEISPYAVFTELKLNQNKFVSPEIYARKDEVYVCGEGDSSVLIPETTDDVEVVTEKCEELFNNVSKLSDKLKNGKVLKRQACYLPVLDIPSSSGPLIGETNVDNLYLASGHSCWGINNAPATGLLMSELLLDGEATSCDISALNPSLYFDASLIYDDEDDIDEDEDDIDEEERDRRNGGNASNGGNGDSGGCYTSGRASEDEYEDSYDEEDDE</sequence>
<dbReference type="HOGENOM" id="CLU_007884_14_0_1"/>
<dbReference type="PANTHER" id="PTHR13847">
    <property type="entry name" value="SARCOSINE DEHYDROGENASE-RELATED"/>
    <property type="match status" value="1"/>
</dbReference>
<organism evidence="4 5">
    <name type="scientific">Pichia kudriavzevii</name>
    <name type="common">Yeast</name>
    <name type="synonym">Issatchenkia orientalis</name>
    <dbReference type="NCBI Taxonomy" id="4909"/>
    <lineage>
        <taxon>Eukaryota</taxon>
        <taxon>Fungi</taxon>
        <taxon>Dikarya</taxon>
        <taxon>Ascomycota</taxon>
        <taxon>Saccharomycotina</taxon>
        <taxon>Pichiomycetes</taxon>
        <taxon>Pichiales</taxon>
        <taxon>Pichiaceae</taxon>
        <taxon>Pichia</taxon>
    </lineage>
</organism>
<feature type="transmembrane region" description="Helical" evidence="2">
    <location>
        <begin position="90"/>
        <end position="107"/>
    </location>
</feature>
<evidence type="ECO:0000313" key="5">
    <source>
        <dbReference type="Proteomes" id="UP000029867"/>
    </source>
</evidence>
<feature type="region of interest" description="Disordered" evidence="1">
    <location>
        <begin position="177"/>
        <end position="248"/>
    </location>
</feature>
<keyword evidence="2" id="KW-0472">Membrane</keyword>
<dbReference type="eggNOG" id="KOG2852">
    <property type="taxonomic scope" value="Eukaryota"/>
</dbReference>
<feature type="transmembrane region" description="Helical" evidence="2">
    <location>
        <begin position="51"/>
        <end position="69"/>
    </location>
</feature>
<feature type="compositionally biased region" description="Acidic residues" evidence="1">
    <location>
        <begin position="576"/>
        <end position="588"/>
    </location>
</feature>
<name>A0A099P922_PICKU</name>
<dbReference type="Proteomes" id="UP000029867">
    <property type="component" value="Unassembled WGS sequence"/>
</dbReference>
<evidence type="ECO:0000256" key="1">
    <source>
        <dbReference type="SAM" id="MobiDB-lite"/>
    </source>
</evidence>
<dbReference type="AlphaFoldDB" id="A0A099P922"/>
<reference evidence="5" key="1">
    <citation type="journal article" date="2014" name="Microb. Cell Fact.">
        <title>Exploiting Issatchenkia orientalis SD108 for succinic acid production.</title>
        <authorList>
            <person name="Xiao H."/>
            <person name="Shao Z."/>
            <person name="Jiang Y."/>
            <person name="Dole S."/>
            <person name="Zhao H."/>
        </authorList>
    </citation>
    <scope>NUCLEOTIDE SEQUENCE [LARGE SCALE GENOMIC DNA]</scope>
    <source>
        <strain evidence="5">SD108</strain>
    </source>
</reference>
<dbReference type="Gene3D" id="3.50.50.60">
    <property type="entry name" value="FAD/NAD(P)-binding domain"/>
    <property type="match status" value="2"/>
</dbReference>
<keyword evidence="2" id="KW-0812">Transmembrane</keyword>
<feature type="compositionally biased region" description="Low complexity" evidence="1">
    <location>
        <begin position="178"/>
        <end position="212"/>
    </location>
</feature>
<dbReference type="InterPro" id="IPR036188">
    <property type="entry name" value="FAD/NAD-bd_sf"/>
</dbReference>
<evidence type="ECO:0000259" key="3">
    <source>
        <dbReference type="Pfam" id="PF01266"/>
    </source>
</evidence>
<accession>A0A099P922</accession>
<feature type="domain" description="FAD dependent oxidoreductase" evidence="3">
    <location>
        <begin position="53"/>
        <end position="156"/>
    </location>
</feature>
<dbReference type="Gene3D" id="3.30.9.10">
    <property type="entry name" value="D-Amino Acid Oxidase, subunit A, domain 2"/>
    <property type="match status" value="1"/>
</dbReference>